<protein>
    <submittedName>
        <fullName evidence="1">Uncharacterized protein</fullName>
    </submittedName>
</protein>
<dbReference type="EMBL" id="JASCZI010272804">
    <property type="protein sequence ID" value="MED6223544.1"/>
    <property type="molecule type" value="Genomic_DNA"/>
</dbReference>
<keyword evidence="2" id="KW-1185">Reference proteome</keyword>
<gene>
    <name evidence="1" type="ORF">PIB30_074950</name>
</gene>
<evidence type="ECO:0000313" key="1">
    <source>
        <dbReference type="EMBL" id="MED6223544.1"/>
    </source>
</evidence>
<accession>A0ABU6ZNL2</accession>
<organism evidence="1 2">
    <name type="scientific">Stylosanthes scabra</name>
    <dbReference type="NCBI Taxonomy" id="79078"/>
    <lineage>
        <taxon>Eukaryota</taxon>
        <taxon>Viridiplantae</taxon>
        <taxon>Streptophyta</taxon>
        <taxon>Embryophyta</taxon>
        <taxon>Tracheophyta</taxon>
        <taxon>Spermatophyta</taxon>
        <taxon>Magnoliopsida</taxon>
        <taxon>eudicotyledons</taxon>
        <taxon>Gunneridae</taxon>
        <taxon>Pentapetalae</taxon>
        <taxon>rosids</taxon>
        <taxon>fabids</taxon>
        <taxon>Fabales</taxon>
        <taxon>Fabaceae</taxon>
        <taxon>Papilionoideae</taxon>
        <taxon>50 kb inversion clade</taxon>
        <taxon>dalbergioids sensu lato</taxon>
        <taxon>Dalbergieae</taxon>
        <taxon>Pterocarpus clade</taxon>
        <taxon>Stylosanthes</taxon>
    </lineage>
</organism>
<sequence>MRYSTDITEKRITKLRTPYDTRVVKKELSQEDRDVHKFFQGITIVALQNLIKTTPVDTDENKLFMQSFILYVQKVFLLLPNSTANITPTALPIIFYLENTSNRNWALHVHNFLLQELKKAKKNNSVRYMDAAMLS</sequence>
<evidence type="ECO:0000313" key="2">
    <source>
        <dbReference type="Proteomes" id="UP001341840"/>
    </source>
</evidence>
<name>A0ABU6ZNL2_9FABA</name>
<reference evidence="1 2" key="1">
    <citation type="journal article" date="2023" name="Plants (Basel)">
        <title>Bridging the Gap: Combining Genomics and Transcriptomics Approaches to Understand Stylosanthes scabra, an Orphan Legume from the Brazilian Caatinga.</title>
        <authorList>
            <person name="Ferreira-Neto J.R.C."/>
            <person name="da Silva M.D."/>
            <person name="Binneck E."/>
            <person name="de Melo N.F."/>
            <person name="da Silva R.H."/>
            <person name="de Melo A.L.T.M."/>
            <person name="Pandolfi V."/>
            <person name="Bustamante F.O."/>
            <person name="Brasileiro-Vidal A.C."/>
            <person name="Benko-Iseppon A.M."/>
        </authorList>
    </citation>
    <scope>NUCLEOTIDE SEQUENCE [LARGE SCALE GENOMIC DNA]</scope>
    <source>
        <tissue evidence="1">Leaves</tissue>
    </source>
</reference>
<proteinExistence type="predicted"/>
<comment type="caution">
    <text evidence="1">The sequence shown here is derived from an EMBL/GenBank/DDBJ whole genome shotgun (WGS) entry which is preliminary data.</text>
</comment>
<dbReference type="Proteomes" id="UP001341840">
    <property type="component" value="Unassembled WGS sequence"/>
</dbReference>